<dbReference type="RefSeq" id="WP_139450321.1">
    <property type="nucleotide sequence ID" value="NZ_SMDR01000005.1"/>
</dbReference>
<dbReference type="PANTHER" id="PTHR40547:SF1">
    <property type="entry name" value="SLL0298 PROTEIN"/>
    <property type="match status" value="1"/>
</dbReference>
<dbReference type="InterPro" id="IPR018639">
    <property type="entry name" value="DUF2062"/>
</dbReference>
<proteinExistence type="predicted"/>
<dbReference type="EMBL" id="SMDR01000005">
    <property type="protein sequence ID" value="TNJ32716.1"/>
    <property type="molecule type" value="Genomic_DNA"/>
</dbReference>
<name>A0A5C4RN83_9GAMM</name>
<reference evidence="3 4" key="1">
    <citation type="submission" date="2019-03" db="EMBL/GenBank/DDBJ databases">
        <title>Arenimonas daejeonensis sp. nov., isolated from compost.</title>
        <authorList>
            <person name="Jeon C.O."/>
        </authorList>
    </citation>
    <scope>NUCLEOTIDE SEQUENCE [LARGE SCALE GENOMIC DNA]</scope>
    <source>
        <strain evidence="3 4">R29</strain>
    </source>
</reference>
<dbReference type="OrthoDB" id="9786029at2"/>
<protein>
    <submittedName>
        <fullName evidence="3">DUF2062 domain-containing protein</fullName>
    </submittedName>
</protein>
<feature type="transmembrane region" description="Helical" evidence="1">
    <location>
        <begin position="63"/>
        <end position="89"/>
    </location>
</feature>
<evidence type="ECO:0000256" key="1">
    <source>
        <dbReference type="SAM" id="Phobius"/>
    </source>
</evidence>
<accession>A0A5C4RN83</accession>
<comment type="caution">
    <text evidence="3">The sequence shown here is derived from an EMBL/GenBank/DDBJ whole genome shotgun (WGS) entry which is preliminary data.</text>
</comment>
<keyword evidence="1" id="KW-0472">Membrane</keyword>
<dbReference type="Pfam" id="PF09835">
    <property type="entry name" value="DUF2062"/>
    <property type="match status" value="1"/>
</dbReference>
<feature type="transmembrane region" description="Helical" evidence="1">
    <location>
        <begin position="101"/>
        <end position="123"/>
    </location>
</feature>
<evidence type="ECO:0000259" key="2">
    <source>
        <dbReference type="Pfam" id="PF09835"/>
    </source>
</evidence>
<organism evidence="3 4">
    <name type="scientific">Arenimonas terrae</name>
    <dbReference type="NCBI Taxonomy" id="2546226"/>
    <lineage>
        <taxon>Bacteria</taxon>
        <taxon>Pseudomonadati</taxon>
        <taxon>Pseudomonadota</taxon>
        <taxon>Gammaproteobacteria</taxon>
        <taxon>Lysobacterales</taxon>
        <taxon>Lysobacteraceae</taxon>
        <taxon>Arenimonas</taxon>
    </lineage>
</organism>
<keyword evidence="1" id="KW-1133">Transmembrane helix</keyword>
<feature type="transmembrane region" description="Helical" evidence="1">
    <location>
        <begin position="143"/>
        <end position="165"/>
    </location>
</feature>
<dbReference type="PANTHER" id="PTHR40547">
    <property type="entry name" value="SLL0298 PROTEIN"/>
    <property type="match status" value="1"/>
</dbReference>
<evidence type="ECO:0000313" key="3">
    <source>
        <dbReference type="EMBL" id="TNJ32716.1"/>
    </source>
</evidence>
<evidence type="ECO:0000313" key="4">
    <source>
        <dbReference type="Proteomes" id="UP000305760"/>
    </source>
</evidence>
<gene>
    <name evidence="3" type="ORF">E1B00_15080</name>
</gene>
<keyword evidence="1" id="KW-0812">Transmembrane</keyword>
<dbReference type="Proteomes" id="UP000305760">
    <property type="component" value="Unassembled WGS sequence"/>
</dbReference>
<dbReference type="AlphaFoldDB" id="A0A5C4RN83"/>
<feature type="domain" description="DUF2062" evidence="2">
    <location>
        <begin position="46"/>
        <end position="169"/>
    </location>
</feature>
<keyword evidence="4" id="KW-1185">Reference proteome</keyword>
<sequence>MPVRSHPLHRQWLARRRRLRRWLRPLPRRANVDRYPVIKWFADAARRRPYLWSFKRPQVLASLYAGGVLALLPVYGLQVVIGLALAILVRGNLTVMIALQMITNPLTLAPIYVGTHALGRWLIGLAGFGDRATPLGPYVDALVVGGIFGGLALALVLDLSWRALAWEARRFRGQRQALHERFDYRHHRREDDGSAHGR</sequence>